<dbReference type="CDD" id="cd17522">
    <property type="entry name" value="RMtype1_S_MjaORF1531P-TRD1-CR1_like"/>
    <property type="match status" value="1"/>
</dbReference>
<dbReference type="PANTHER" id="PTHR30408:SF12">
    <property type="entry name" value="TYPE I RESTRICTION ENZYME MJAVIII SPECIFICITY SUBUNIT"/>
    <property type="match status" value="1"/>
</dbReference>
<dbReference type="AlphaFoldDB" id="A0A0R2DMC7"/>
<reference evidence="5 6" key="1">
    <citation type="journal article" date="2015" name="Genome Announc.">
        <title>Expanding the biotechnology potential of lactobacilli through comparative genomics of 213 strains and associated genera.</title>
        <authorList>
            <person name="Sun Z."/>
            <person name="Harris H.M."/>
            <person name="McCann A."/>
            <person name="Guo C."/>
            <person name="Argimon S."/>
            <person name="Zhang W."/>
            <person name="Yang X."/>
            <person name="Jeffery I.B."/>
            <person name="Cooney J.C."/>
            <person name="Kagawa T.F."/>
            <person name="Liu W."/>
            <person name="Song Y."/>
            <person name="Salvetti E."/>
            <person name="Wrobel A."/>
            <person name="Rasinkangas P."/>
            <person name="Parkhill J."/>
            <person name="Rea M.C."/>
            <person name="O'Sullivan O."/>
            <person name="Ritari J."/>
            <person name="Douillard F.P."/>
            <person name="Paul Ross R."/>
            <person name="Yang R."/>
            <person name="Briner A.E."/>
            <person name="Felis G.E."/>
            <person name="de Vos W.M."/>
            <person name="Barrangou R."/>
            <person name="Klaenhammer T.R."/>
            <person name="Caufield P.W."/>
            <person name="Cui Y."/>
            <person name="Zhang H."/>
            <person name="O'Toole P.W."/>
        </authorList>
    </citation>
    <scope>NUCLEOTIDE SEQUENCE [LARGE SCALE GENOMIC DNA]</scope>
    <source>
        <strain evidence="5 6">DSM 23037</strain>
    </source>
</reference>
<dbReference type="PATRIC" id="fig|1423744.4.peg.62"/>
<sequence>MNKEKLVPQLRFKGFEGEWEKNKLNNVAIVKDGTHESPRKVGEGYPLITSKNLKNNKIDFSDVSYISKKDFNHINDRSKVDIGDILFGMIGTIGNPVRVSSDDFAIKNVALIKYYSLDSLFTLFLLQSGSFTNYIKKSNVGNTQKFISLNNIKKFSFLMPLEQEQQKIGSFLKKIDKLIELQEKKMNHNYIMKNFYIQNIIPSRNSSYPTLRFKGLETLWVKQLVDQLVHFNNGISGDVKLNGGRYKLTRIETISKEFVDITKLGFTNSKPSAEKILKKGDILFSNINSIEHIGKMAVFNLEIPIYHGINLLRMSPINNVNPYFIFYTLSKQEYKNWIISRSNKAVSQASINKSTLGNLDLLVPGYDEQNKIANFLTKIDKLIYFRKQKIEHLKQLKKGYLQKLFC</sequence>
<keyword evidence="3" id="KW-0238">DNA-binding</keyword>
<feature type="domain" description="Type I restriction modification DNA specificity" evidence="4">
    <location>
        <begin position="239"/>
        <end position="395"/>
    </location>
</feature>
<evidence type="ECO:0000256" key="2">
    <source>
        <dbReference type="ARBA" id="ARBA00022747"/>
    </source>
</evidence>
<dbReference type="PANTHER" id="PTHR30408">
    <property type="entry name" value="TYPE-1 RESTRICTION ENZYME ECOKI SPECIFICITY PROTEIN"/>
    <property type="match status" value="1"/>
</dbReference>
<dbReference type="InterPro" id="IPR000055">
    <property type="entry name" value="Restrct_endonuc_typeI_TRD"/>
</dbReference>
<dbReference type="GO" id="GO:0003677">
    <property type="term" value="F:DNA binding"/>
    <property type="evidence" value="ECO:0007669"/>
    <property type="project" value="UniProtKB-KW"/>
</dbReference>
<dbReference type="Proteomes" id="UP000051378">
    <property type="component" value="Unassembled WGS sequence"/>
</dbReference>
<name>A0A0R2DMC7_9LACO</name>
<evidence type="ECO:0000259" key="4">
    <source>
        <dbReference type="Pfam" id="PF01420"/>
    </source>
</evidence>
<evidence type="ECO:0000313" key="5">
    <source>
        <dbReference type="EMBL" id="KRN04611.1"/>
    </source>
</evidence>
<keyword evidence="2" id="KW-0680">Restriction system</keyword>
<proteinExistence type="inferred from homology"/>
<dbReference type="EMBL" id="AYZL01000008">
    <property type="protein sequence ID" value="KRN04611.1"/>
    <property type="molecule type" value="Genomic_DNA"/>
</dbReference>
<dbReference type="InterPro" id="IPR052021">
    <property type="entry name" value="Type-I_RS_S_subunit"/>
</dbReference>
<dbReference type="GO" id="GO:0009307">
    <property type="term" value="P:DNA restriction-modification system"/>
    <property type="evidence" value="ECO:0007669"/>
    <property type="project" value="UniProtKB-KW"/>
</dbReference>
<comment type="similarity">
    <text evidence="1">Belongs to the type-I restriction system S methylase family.</text>
</comment>
<protein>
    <submittedName>
        <fullName evidence="5">Type i restriction enzyme hsds subunit</fullName>
    </submittedName>
</protein>
<keyword evidence="6" id="KW-1185">Reference proteome</keyword>
<dbReference type="RefSeq" id="WP_056974248.1">
    <property type="nucleotide sequence ID" value="NZ_AYZL01000008.1"/>
</dbReference>
<feature type="domain" description="Type I restriction modification DNA specificity" evidence="4">
    <location>
        <begin position="18"/>
        <end position="186"/>
    </location>
</feature>
<dbReference type="Gene3D" id="3.90.220.20">
    <property type="entry name" value="DNA methylase specificity domains"/>
    <property type="match status" value="2"/>
</dbReference>
<dbReference type="SUPFAM" id="SSF116734">
    <property type="entry name" value="DNA methylase specificity domain"/>
    <property type="match status" value="2"/>
</dbReference>
<dbReference type="Pfam" id="PF01420">
    <property type="entry name" value="Methylase_S"/>
    <property type="match status" value="2"/>
</dbReference>
<gene>
    <name evidence="5" type="ORF">FC86_GL000059</name>
</gene>
<dbReference type="STRING" id="1423744.FC86_GL000059"/>
<evidence type="ECO:0000256" key="1">
    <source>
        <dbReference type="ARBA" id="ARBA00010923"/>
    </source>
</evidence>
<comment type="caution">
    <text evidence="5">The sequence shown here is derived from an EMBL/GenBank/DDBJ whole genome shotgun (WGS) entry which is preliminary data.</text>
</comment>
<dbReference type="InterPro" id="IPR044946">
    <property type="entry name" value="Restrct_endonuc_typeI_TRD_sf"/>
</dbReference>
<accession>A0A0R2DMC7</accession>
<dbReference type="CDD" id="cd17246">
    <property type="entry name" value="RMtype1_S_SonII-TRD2-CR2_like"/>
    <property type="match status" value="1"/>
</dbReference>
<organism evidence="5 6">
    <name type="scientific">Holzapfeliella floricola DSM 23037 = JCM 16512</name>
    <dbReference type="NCBI Taxonomy" id="1423744"/>
    <lineage>
        <taxon>Bacteria</taxon>
        <taxon>Bacillati</taxon>
        <taxon>Bacillota</taxon>
        <taxon>Bacilli</taxon>
        <taxon>Lactobacillales</taxon>
        <taxon>Lactobacillaceae</taxon>
        <taxon>Holzapfeliella</taxon>
    </lineage>
</organism>
<dbReference type="Gene3D" id="1.10.287.1120">
    <property type="entry name" value="Bipartite methylase S protein"/>
    <property type="match status" value="1"/>
</dbReference>
<evidence type="ECO:0000313" key="6">
    <source>
        <dbReference type="Proteomes" id="UP000051378"/>
    </source>
</evidence>
<evidence type="ECO:0000256" key="3">
    <source>
        <dbReference type="ARBA" id="ARBA00023125"/>
    </source>
</evidence>